<dbReference type="InterPro" id="IPR024645">
    <property type="entry name" value="Mitochondr_Som1"/>
</dbReference>
<dbReference type="Pfam" id="PF11093">
    <property type="entry name" value="Mitochondr_Som1"/>
    <property type="match status" value="1"/>
</dbReference>
<name>A0A6G1HWP9_9PEZI</name>
<organism evidence="1 2">
    <name type="scientific">Trichodelitschia bisporula</name>
    <dbReference type="NCBI Taxonomy" id="703511"/>
    <lineage>
        <taxon>Eukaryota</taxon>
        <taxon>Fungi</taxon>
        <taxon>Dikarya</taxon>
        <taxon>Ascomycota</taxon>
        <taxon>Pezizomycotina</taxon>
        <taxon>Dothideomycetes</taxon>
        <taxon>Dothideomycetes incertae sedis</taxon>
        <taxon>Phaeotrichales</taxon>
        <taxon>Phaeotrichaceae</taxon>
        <taxon>Trichodelitschia</taxon>
    </lineage>
</organism>
<gene>
    <name evidence="1" type="ORF">EJ06DRAFT_530346</name>
</gene>
<dbReference type="EMBL" id="ML996695">
    <property type="protein sequence ID" value="KAF2400364.1"/>
    <property type="molecule type" value="Genomic_DNA"/>
</dbReference>
<dbReference type="Proteomes" id="UP000799640">
    <property type="component" value="Unassembled WGS sequence"/>
</dbReference>
<accession>A0A6G1HWP9</accession>
<dbReference type="AlphaFoldDB" id="A0A6G1HWP9"/>
<keyword evidence="2" id="KW-1185">Reference proteome</keyword>
<protein>
    <submittedName>
        <fullName evidence="1">Uncharacterized protein</fullName>
    </submittedName>
</protein>
<proteinExistence type="predicted"/>
<dbReference type="OrthoDB" id="3983163at2759"/>
<evidence type="ECO:0000313" key="1">
    <source>
        <dbReference type="EMBL" id="KAF2400364.1"/>
    </source>
</evidence>
<evidence type="ECO:0000313" key="2">
    <source>
        <dbReference type="Proteomes" id="UP000799640"/>
    </source>
</evidence>
<dbReference type="GO" id="GO:0042720">
    <property type="term" value="C:mitochondrial inner membrane peptidase complex"/>
    <property type="evidence" value="ECO:0007669"/>
    <property type="project" value="InterPro"/>
</dbReference>
<sequence>MIPMQFGPAATTFPSSALPQHVARDVRGKPRGVRLEDCPLSEMTQYRCDIVGRETSSPSVRCEWFLRLFRRCADGLTVETTDWEWSRSK</sequence>
<reference evidence="1" key="1">
    <citation type="journal article" date="2020" name="Stud. Mycol.">
        <title>101 Dothideomycetes genomes: a test case for predicting lifestyles and emergence of pathogens.</title>
        <authorList>
            <person name="Haridas S."/>
            <person name="Albert R."/>
            <person name="Binder M."/>
            <person name="Bloem J."/>
            <person name="Labutti K."/>
            <person name="Salamov A."/>
            <person name="Andreopoulos B."/>
            <person name="Baker S."/>
            <person name="Barry K."/>
            <person name="Bills G."/>
            <person name="Bluhm B."/>
            <person name="Cannon C."/>
            <person name="Castanera R."/>
            <person name="Culley D."/>
            <person name="Daum C."/>
            <person name="Ezra D."/>
            <person name="Gonzalez J."/>
            <person name="Henrissat B."/>
            <person name="Kuo A."/>
            <person name="Liang C."/>
            <person name="Lipzen A."/>
            <person name="Lutzoni F."/>
            <person name="Magnuson J."/>
            <person name="Mondo S."/>
            <person name="Nolan M."/>
            <person name="Ohm R."/>
            <person name="Pangilinan J."/>
            <person name="Park H.-J."/>
            <person name="Ramirez L."/>
            <person name="Alfaro M."/>
            <person name="Sun H."/>
            <person name="Tritt A."/>
            <person name="Yoshinaga Y."/>
            <person name="Zwiers L.-H."/>
            <person name="Turgeon B."/>
            <person name="Goodwin S."/>
            <person name="Spatafora J."/>
            <person name="Crous P."/>
            <person name="Grigoriev I."/>
        </authorList>
    </citation>
    <scope>NUCLEOTIDE SEQUENCE</scope>
    <source>
        <strain evidence="1">CBS 262.69</strain>
    </source>
</reference>